<sequence length="89" mass="9248">MANLSPAPTSEKMSGVVDSQGKCTVDFPFAWLKWFSGLVANDGEVEPPAYTTATLPAASKHSGKIIFVLDAASGANFQGSNGTSWVNLG</sequence>
<organism evidence="1">
    <name type="scientific">uncultured Caudovirales phage</name>
    <dbReference type="NCBI Taxonomy" id="2100421"/>
    <lineage>
        <taxon>Viruses</taxon>
        <taxon>Duplodnaviria</taxon>
        <taxon>Heunggongvirae</taxon>
        <taxon>Uroviricota</taxon>
        <taxon>Caudoviricetes</taxon>
        <taxon>Peduoviridae</taxon>
        <taxon>Maltschvirus</taxon>
        <taxon>Maltschvirus maltsch</taxon>
    </lineage>
</organism>
<name>A0A6J5QRV6_9CAUD</name>
<gene>
    <name evidence="1" type="ORF">UFOVP1155_15</name>
</gene>
<accession>A0A6J5QRV6</accession>
<proteinExistence type="predicted"/>
<reference evidence="1" key="1">
    <citation type="submission" date="2020-05" db="EMBL/GenBank/DDBJ databases">
        <authorList>
            <person name="Chiriac C."/>
            <person name="Salcher M."/>
            <person name="Ghai R."/>
            <person name="Kavagutti S V."/>
        </authorList>
    </citation>
    <scope>NUCLEOTIDE SEQUENCE</scope>
</reference>
<dbReference type="EMBL" id="LR797111">
    <property type="protein sequence ID" value="CAB4187293.1"/>
    <property type="molecule type" value="Genomic_DNA"/>
</dbReference>
<evidence type="ECO:0000313" key="1">
    <source>
        <dbReference type="EMBL" id="CAB4187293.1"/>
    </source>
</evidence>
<protein>
    <submittedName>
        <fullName evidence="1">Uncharacterized protein</fullName>
    </submittedName>
</protein>